<evidence type="ECO:0000256" key="1">
    <source>
        <dbReference type="SAM" id="MobiDB-lite"/>
    </source>
</evidence>
<feature type="compositionally biased region" description="Basic and acidic residues" evidence="1">
    <location>
        <begin position="18"/>
        <end position="33"/>
    </location>
</feature>
<feature type="non-terminal residue" evidence="2">
    <location>
        <position position="1"/>
    </location>
</feature>
<feature type="non-terminal residue" evidence="2">
    <location>
        <position position="67"/>
    </location>
</feature>
<feature type="compositionally biased region" description="Polar residues" evidence="1">
    <location>
        <begin position="57"/>
        <end position="67"/>
    </location>
</feature>
<organism evidence="2 3">
    <name type="scientific">Pleurodeles waltl</name>
    <name type="common">Iberian ribbed newt</name>
    <dbReference type="NCBI Taxonomy" id="8319"/>
    <lineage>
        <taxon>Eukaryota</taxon>
        <taxon>Metazoa</taxon>
        <taxon>Chordata</taxon>
        <taxon>Craniata</taxon>
        <taxon>Vertebrata</taxon>
        <taxon>Euteleostomi</taxon>
        <taxon>Amphibia</taxon>
        <taxon>Batrachia</taxon>
        <taxon>Caudata</taxon>
        <taxon>Salamandroidea</taxon>
        <taxon>Salamandridae</taxon>
        <taxon>Pleurodelinae</taxon>
        <taxon>Pleurodeles</taxon>
    </lineage>
</organism>
<feature type="region of interest" description="Disordered" evidence="1">
    <location>
        <begin position="1"/>
        <end position="67"/>
    </location>
</feature>
<evidence type="ECO:0000313" key="2">
    <source>
        <dbReference type="EMBL" id="KAJ1216564.1"/>
    </source>
</evidence>
<sequence>TSEARRSIPQDQGTRNPDLNRDHSRHRPEDRPGQRRTPYVQTAPGADAGRTVGRCTHSLTHAQINTE</sequence>
<protein>
    <submittedName>
        <fullName evidence="2">Uncharacterized protein</fullName>
    </submittedName>
</protein>
<name>A0AAV7WXE0_PLEWA</name>
<dbReference type="EMBL" id="JANPWB010000001">
    <property type="protein sequence ID" value="KAJ1216564.1"/>
    <property type="molecule type" value="Genomic_DNA"/>
</dbReference>
<accession>A0AAV7WXE0</accession>
<reference evidence="2" key="1">
    <citation type="journal article" date="2022" name="bioRxiv">
        <title>Sequencing and chromosome-scale assembly of the giantPleurodeles waltlgenome.</title>
        <authorList>
            <person name="Brown T."/>
            <person name="Elewa A."/>
            <person name="Iarovenko S."/>
            <person name="Subramanian E."/>
            <person name="Araus A.J."/>
            <person name="Petzold A."/>
            <person name="Susuki M."/>
            <person name="Suzuki K.-i.T."/>
            <person name="Hayashi T."/>
            <person name="Toyoda A."/>
            <person name="Oliveira C."/>
            <person name="Osipova E."/>
            <person name="Leigh N.D."/>
            <person name="Simon A."/>
            <person name="Yun M.H."/>
        </authorList>
    </citation>
    <scope>NUCLEOTIDE SEQUENCE</scope>
    <source>
        <strain evidence="2">20211129_DDA</strain>
        <tissue evidence="2">Liver</tissue>
    </source>
</reference>
<comment type="caution">
    <text evidence="2">The sequence shown here is derived from an EMBL/GenBank/DDBJ whole genome shotgun (WGS) entry which is preliminary data.</text>
</comment>
<evidence type="ECO:0000313" key="3">
    <source>
        <dbReference type="Proteomes" id="UP001066276"/>
    </source>
</evidence>
<keyword evidence="3" id="KW-1185">Reference proteome</keyword>
<dbReference type="AlphaFoldDB" id="A0AAV7WXE0"/>
<gene>
    <name evidence="2" type="ORF">NDU88_004165</name>
</gene>
<dbReference type="Proteomes" id="UP001066276">
    <property type="component" value="Chromosome 1_1"/>
</dbReference>
<proteinExistence type="predicted"/>